<protein>
    <submittedName>
        <fullName evidence="4">Probable molybdenum cofactor biosynthesis protein C</fullName>
    </submittedName>
</protein>
<dbReference type="GO" id="GO:0006777">
    <property type="term" value="P:Mo-molybdopterin cofactor biosynthetic process"/>
    <property type="evidence" value="ECO:0007669"/>
    <property type="project" value="UniProtKB-KW"/>
</dbReference>
<dbReference type="RefSeq" id="WP_013267243.1">
    <property type="nucleotide sequence ID" value="NC_014374.1"/>
</dbReference>
<dbReference type="NCBIfam" id="TIGR00581">
    <property type="entry name" value="moaC"/>
    <property type="match status" value="1"/>
</dbReference>
<dbReference type="KEGG" id="asc:ASAC_1326"/>
<evidence type="ECO:0000256" key="2">
    <source>
        <dbReference type="ARBA" id="ARBA00023150"/>
    </source>
</evidence>
<evidence type="ECO:0000313" key="4">
    <source>
        <dbReference type="EMBL" id="ADL19731.1"/>
    </source>
</evidence>
<keyword evidence="2" id="KW-0501">Molybdenum cofactor biosynthesis</keyword>
<proteinExistence type="predicted"/>
<dbReference type="InterPro" id="IPR036522">
    <property type="entry name" value="MoaC_sf"/>
</dbReference>
<dbReference type="SUPFAM" id="SSF55040">
    <property type="entry name" value="Molybdenum cofactor biosynthesis protein C, MoaC"/>
    <property type="match status" value="1"/>
</dbReference>
<organism evidence="4 5">
    <name type="scientific">Acidilobus saccharovorans (strain DSM 16705 / JCM 18335 / VKM B-2471 / 345-15)</name>
    <dbReference type="NCBI Taxonomy" id="666510"/>
    <lineage>
        <taxon>Archaea</taxon>
        <taxon>Thermoproteota</taxon>
        <taxon>Thermoprotei</taxon>
        <taxon>Acidilobales</taxon>
        <taxon>Acidilobaceae</taxon>
        <taxon>Acidilobus</taxon>
    </lineage>
</organism>
<accession>D9Q343</accession>
<dbReference type="Gene3D" id="3.30.70.640">
    <property type="entry name" value="Molybdopterin cofactor biosynthesis C (MoaC) domain"/>
    <property type="match status" value="1"/>
</dbReference>
<dbReference type="HOGENOM" id="CLU_074693_1_2_2"/>
<feature type="domain" description="Molybdopterin cofactor biosynthesis C (MoaC)" evidence="3">
    <location>
        <begin position="1"/>
        <end position="141"/>
    </location>
</feature>
<dbReference type="InParanoid" id="D9Q343"/>
<dbReference type="AlphaFoldDB" id="D9Q343"/>
<dbReference type="Pfam" id="PF01967">
    <property type="entry name" value="MoaC"/>
    <property type="match status" value="1"/>
</dbReference>
<dbReference type="EMBL" id="CP001742">
    <property type="protein sequence ID" value="ADL19731.1"/>
    <property type="molecule type" value="Genomic_DNA"/>
</dbReference>
<dbReference type="FunCoup" id="D9Q343">
    <property type="interactions" value="49"/>
</dbReference>
<evidence type="ECO:0000313" key="5">
    <source>
        <dbReference type="Proteomes" id="UP000000346"/>
    </source>
</evidence>
<evidence type="ECO:0000256" key="1">
    <source>
        <dbReference type="ARBA" id="ARBA00005046"/>
    </source>
</evidence>
<dbReference type="STRING" id="666510.ASAC_1326"/>
<evidence type="ECO:0000259" key="3">
    <source>
        <dbReference type="Pfam" id="PF01967"/>
    </source>
</evidence>
<reference evidence="4 5" key="1">
    <citation type="journal article" date="2010" name="Appl. Environ. Microbiol.">
        <title>The genome sequence of the crenarchaeon Acidilobus saccharovorans supports a new order, Acidilobales, and suggests an important ecological role in terrestrial acidic hot springs.</title>
        <authorList>
            <person name="Mardanov A.V."/>
            <person name="Svetlitchnyi V.A."/>
            <person name="Beletsky A.V."/>
            <person name="Prokofeva M.I."/>
            <person name="Bonch-Osmolovskaya E.A."/>
            <person name="Ravin N.V."/>
            <person name="Skryabin K.G."/>
        </authorList>
    </citation>
    <scope>NUCLEOTIDE SEQUENCE [LARGE SCALE GENOMIC DNA]</scope>
    <source>
        <strain evidence="5">DSM 16705 / JCM 18335 / VKM B-2471 / 345-15</strain>
    </source>
</reference>
<dbReference type="InterPro" id="IPR023045">
    <property type="entry name" value="MoaC"/>
</dbReference>
<gene>
    <name evidence="4" type="ordered locus">ASAC_1326</name>
</gene>
<dbReference type="Proteomes" id="UP000000346">
    <property type="component" value="Chromosome"/>
</dbReference>
<dbReference type="InterPro" id="IPR002820">
    <property type="entry name" value="Mopterin_CF_biosynth-C_dom"/>
</dbReference>
<name>D9Q343_ACIS3</name>
<keyword evidence="5" id="KW-1185">Reference proteome</keyword>
<comment type="pathway">
    <text evidence="1">Cofactor biosynthesis; molybdopterin biosynthesis.</text>
</comment>
<dbReference type="GeneID" id="9499582"/>
<sequence>MVDVTNKPVVYREATASGEIVLRPETVRRIREGLVEKGNVEAVASVAAIMAAKDSSKIIPLAHPIPITGVDVSFDYTENSVRLRVTVKTKAETGVEMDALAGVMAGLLAIWDMVKAYEKDEKGQYPVTAIRNVVVESKFKGEA</sequence>
<dbReference type="eggNOG" id="arCOG01530">
    <property type="taxonomic scope" value="Archaea"/>
</dbReference>
<dbReference type="UniPathway" id="UPA00344"/>
<dbReference type="NCBIfam" id="NF008999">
    <property type="entry name" value="PRK12343.1"/>
    <property type="match status" value="1"/>
</dbReference>